<dbReference type="AlphaFoldDB" id="A0AA49JC92"/>
<dbReference type="Proteomes" id="UP001232019">
    <property type="component" value="Chromosome"/>
</dbReference>
<dbReference type="RefSeq" id="WP_302123144.1">
    <property type="nucleotide sequence ID" value="NZ_CP129968.2"/>
</dbReference>
<dbReference type="EMBL" id="CP129968">
    <property type="protein sequence ID" value="WKK79328.1"/>
    <property type="molecule type" value="Genomic_DNA"/>
</dbReference>
<gene>
    <name evidence="1" type="ORF">QYS47_18050</name>
</gene>
<reference evidence="1" key="1">
    <citation type="submission" date="2023-08" db="EMBL/GenBank/DDBJ databases">
        <title>Comparative genomics and taxonomic characterization of three novel marine species of genus Marivirga.</title>
        <authorList>
            <person name="Muhammad N."/>
            <person name="Kim S.-G."/>
        </authorList>
    </citation>
    <scope>NUCLEOTIDE SEQUENCE</scope>
    <source>
        <strain evidence="1">BKB1-2</strain>
    </source>
</reference>
<name>A0AA49JC92_9BACT</name>
<sequence length="111" mass="12635">MKKSIILFISFAFISCSPTTDEADITFSDFDSPQEVELIPYEDKTYVSWTIQAKGYVNDSIKIKRDGYYDIVLTGTIDTLINGDYYGKKVVKYTIDPYRAKNGSIELSFSL</sequence>
<protein>
    <submittedName>
        <fullName evidence="1">Uncharacterized protein</fullName>
    </submittedName>
</protein>
<evidence type="ECO:0000313" key="1">
    <source>
        <dbReference type="EMBL" id="WKK79328.1"/>
    </source>
</evidence>
<proteinExistence type="predicted"/>
<organism evidence="1">
    <name type="scientific">Marivirga arenosa</name>
    <dbReference type="NCBI Taxonomy" id="3059076"/>
    <lineage>
        <taxon>Bacteria</taxon>
        <taxon>Pseudomonadati</taxon>
        <taxon>Bacteroidota</taxon>
        <taxon>Cytophagia</taxon>
        <taxon>Cytophagales</taxon>
        <taxon>Marivirgaceae</taxon>
        <taxon>Marivirga</taxon>
    </lineage>
</organism>
<dbReference type="KEGG" id="marp:QYS47_18050"/>
<accession>A0AA49JC92</accession>
<dbReference type="PROSITE" id="PS51257">
    <property type="entry name" value="PROKAR_LIPOPROTEIN"/>
    <property type="match status" value="1"/>
</dbReference>